<dbReference type="PANTHER" id="PTHR47326:SF1">
    <property type="entry name" value="HTH PSQ-TYPE DOMAIN-CONTAINING PROTEIN"/>
    <property type="match status" value="1"/>
</dbReference>
<dbReference type="Proteomes" id="UP000499080">
    <property type="component" value="Unassembled WGS sequence"/>
</dbReference>
<accession>A0A4Y2PSL6</accession>
<reference evidence="2 3" key="1">
    <citation type="journal article" date="2019" name="Sci. Rep.">
        <title>Orb-weaving spider Araneus ventricosus genome elucidates the spidroin gene catalogue.</title>
        <authorList>
            <person name="Kono N."/>
            <person name="Nakamura H."/>
            <person name="Ohtoshi R."/>
            <person name="Moran D.A.P."/>
            <person name="Shinohara A."/>
            <person name="Yoshida Y."/>
            <person name="Fujiwara M."/>
            <person name="Mori M."/>
            <person name="Tomita M."/>
            <person name="Arakawa K."/>
        </authorList>
    </citation>
    <scope>NUCLEOTIDE SEQUENCE [LARGE SCALE GENOMIC DNA]</scope>
</reference>
<evidence type="ECO:0000256" key="1">
    <source>
        <dbReference type="SAM" id="MobiDB-lite"/>
    </source>
</evidence>
<organism evidence="2 3">
    <name type="scientific">Araneus ventricosus</name>
    <name type="common">Orbweaver spider</name>
    <name type="synonym">Epeira ventricosa</name>
    <dbReference type="NCBI Taxonomy" id="182803"/>
    <lineage>
        <taxon>Eukaryota</taxon>
        <taxon>Metazoa</taxon>
        <taxon>Ecdysozoa</taxon>
        <taxon>Arthropoda</taxon>
        <taxon>Chelicerata</taxon>
        <taxon>Arachnida</taxon>
        <taxon>Araneae</taxon>
        <taxon>Araneomorphae</taxon>
        <taxon>Entelegynae</taxon>
        <taxon>Araneoidea</taxon>
        <taxon>Araneidae</taxon>
        <taxon>Araneus</taxon>
    </lineage>
</organism>
<gene>
    <name evidence="2" type="ORF">AVEN_36177_3</name>
</gene>
<name>A0A4Y2PSL6_ARAVE</name>
<evidence type="ECO:0000313" key="2">
    <source>
        <dbReference type="EMBL" id="GBN54179.1"/>
    </source>
</evidence>
<feature type="region of interest" description="Disordered" evidence="1">
    <location>
        <begin position="237"/>
        <end position="259"/>
    </location>
</feature>
<evidence type="ECO:0000313" key="3">
    <source>
        <dbReference type="Proteomes" id="UP000499080"/>
    </source>
</evidence>
<dbReference type="AlphaFoldDB" id="A0A4Y2PSL6"/>
<protein>
    <submittedName>
        <fullName evidence="2">Uncharacterized protein</fullName>
    </submittedName>
</protein>
<dbReference type="EMBL" id="BGPR01012034">
    <property type="protein sequence ID" value="GBN54179.1"/>
    <property type="molecule type" value="Genomic_DNA"/>
</dbReference>
<feature type="compositionally biased region" description="Low complexity" evidence="1">
    <location>
        <begin position="240"/>
        <end position="253"/>
    </location>
</feature>
<keyword evidence="3" id="KW-1185">Reference proteome</keyword>
<dbReference type="InterPro" id="IPR036397">
    <property type="entry name" value="RNaseH_sf"/>
</dbReference>
<sequence>MWFQHDGPPAIDVRLHLNATYGQQWVGRGGPVLWPARSPDLTCLDYFLWGYVKSLVYETPVNNAEDIVASIAAAAGEVQDTPDIFSDVRSSKRRRCEAHFTALGRNLGLSGLSGGGLGDLISIAELGGLGGGSNASGVRLKLSVALCQEFNVSNTKINGNLDLSALSGGKLDLSQLGNVDASKLGNLDLSGLFGGNLDLSQLGNLDLSQLGKLDASKLGNLDLSGLSGGGLGRLGGGSSGSDYSGSGSDDYSSGGLGGLRGGSSGSDYYGSDYSDDDSGSGGLLL</sequence>
<dbReference type="Gene3D" id="3.30.420.10">
    <property type="entry name" value="Ribonuclease H-like superfamily/Ribonuclease H"/>
    <property type="match status" value="1"/>
</dbReference>
<dbReference type="GO" id="GO:0003676">
    <property type="term" value="F:nucleic acid binding"/>
    <property type="evidence" value="ECO:0007669"/>
    <property type="project" value="InterPro"/>
</dbReference>
<proteinExistence type="predicted"/>
<dbReference type="PANTHER" id="PTHR47326">
    <property type="entry name" value="TRANSPOSABLE ELEMENT TC3 TRANSPOSASE-LIKE PROTEIN"/>
    <property type="match status" value="1"/>
</dbReference>
<comment type="caution">
    <text evidence="2">The sequence shown here is derived from an EMBL/GenBank/DDBJ whole genome shotgun (WGS) entry which is preliminary data.</text>
</comment>